<sequence>MLNDLMSHLSAKKPSEDTLRSMLEKGWPGLRPERRPSSRPHKVCMGTLLKRRRDLFLRFVPDIPETGILSLPNDIPESLVRRLVDVHDGAPYEADDPVQLQPELDLDQAETRHRLLYALEASGELQRQMLERLGVLEYVTQHRHEFEPYDSQAITPRPTRAFYVPPFRASDVDTAHHQQPDDKPPKRRMPSCTKNSPPPADLDLDLESHSDGRAIMSPPRAYSLISCNSCSSL</sequence>
<organism evidence="2 3">
    <name type="scientific">Vitrella brassicaformis (strain CCMP3155)</name>
    <dbReference type="NCBI Taxonomy" id="1169540"/>
    <lineage>
        <taxon>Eukaryota</taxon>
        <taxon>Sar</taxon>
        <taxon>Alveolata</taxon>
        <taxon>Colpodellida</taxon>
        <taxon>Vitrellaceae</taxon>
        <taxon>Vitrella</taxon>
    </lineage>
</organism>
<keyword evidence="3" id="KW-1185">Reference proteome</keyword>
<evidence type="ECO:0000313" key="2">
    <source>
        <dbReference type="EMBL" id="CEM25979.1"/>
    </source>
</evidence>
<dbReference type="AlphaFoldDB" id="A0A0G4GAI0"/>
<evidence type="ECO:0000256" key="1">
    <source>
        <dbReference type="SAM" id="MobiDB-lite"/>
    </source>
</evidence>
<dbReference type="Proteomes" id="UP000041254">
    <property type="component" value="Unassembled WGS sequence"/>
</dbReference>
<proteinExistence type="predicted"/>
<feature type="compositionally biased region" description="Basic and acidic residues" evidence="1">
    <location>
        <begin position="170"/>
        <end position="184"/>
    </location>
</feature>
<feature type="region of interest" description="Disordered" evidence="1">
    <location>
        <begin position="168"/>
        <end position="213"/>
    </location>
</feature>
<dbReference type="EMBL" id="CDMY01000609">
    <property type="protein sequence ID" value="CEM25979.1"/>
    <property type="molecule type" value="Genomic_DNA"/>
</dbReference>
<gene>
    <name evidence="2" type="ORF">Vbra_1252</name>
</gene>
<dbReference type="InParanoid" id="A0A0G4GAI0"/>
<evidence type="ECO:0000313" key="3">
    <source>
        <dbReference type="Proteomes" id="UP000041254"/>
    </source>
</evidence>
<reference evidence="2 3" key="1">
    <citation type="submission" date="2014-11" db="EMBL/GenBank/DDBJ databases">
        <authorList>
            <person name="Zhu J."/>
            <person name="Qi W."/>
            <person name="Song R."/>
        </authorList>
    </citation>
    <scope>NUCLEOTIDE SEQUENCE [LARGE SCALE GENOMIC DNA]</scope>
</reference>
<dbReference type="VEuPathDB" id="CryptoDB:Vbra_1252"/>
<name>A0A0G4GAI0_VITBC</name>
<accession>A0A0G4GAI0</accession>
<protein>
    <submittedName>
        <fullName evidence="2">Uncharacterized protein</fullName>
    </submittedName>
</protein>